<evidence type="ECO:0000313" key="9">
    <source>
        <dbReference type="Proteomes" id="UP000589716"/>
    </source>
</evidence>
<evidence type="ECO:0000256" key="2">
    <source>
        <dbReference type="ARBA" id="ARBA00022908"/>
    </source>
</evidence>
<reference evidence="8 9" key="1">
    <citation type="submission" date="2020-07" db="EMBL/GenBank/DDBJ databases">
        <authorList>
            <person name="Maaloum M."/>
        </authorList>
    </citation>
    <scope>NUCLEOTIDE SEQUENCE [LARGE SCALE GENOMIC DNA]</scope>
    <source>
        <strain evidence="8 9">GCS-AN-3</strain>
    </source>
</reference>
<evidence type="ECO:0000259" key="6">
    <source>
        <dbReference type="PROSITE" id="PS51898"/>
    </source>
</evidence>
<dbReference type="Proteomes" id="UP000589716">
    <property type="component" value="Unassembled WGS sequence"/>
</dbReference>
<feature type="domain" description="Tyr recombinase" evidence="6">
    <location>
        <begin position="215"/>
        <end position="388"/>
    </location>
</feature>
<evidence type="ECO:0000256" key="4">
    <source>
        <dbReference type="ARBA" id="ARBA00023172"/>
    </source>
</evidence>
<dbReference type="InterPro" id="IPR011010">
    <property type="entry name" value="DNA_brk_join_enz"/>
</dbReference>
<dbReference type="GO" id="GO:0006310">
    <property type="term" value="P:DNA recombination"/>
    <property type="evidence" value="ECO:0007669"/>
    <property type="project" value="UniProtKB-KW"/>
</dbReference>
<dbReference type="Gene3D" id="3.30.160.390">
    <property type="entry name" value="Integrase, DNA-binding domain"/>
    <property type="match status" value="1"/>
</dbReference>
<evidence type="ECO:0000256" key="3">
    <source>
        <dbReference type="ARBA" id="ARBA00023125"/>
    </source>
</evidence>
<gene>
    <name evidence="8" type="ORF">H0I39_18460</name>
</gene>
<dbReference type="PROSITE" id="PS51900">
    <property type="entry name" value="CB"/>
    <property type="match status" value="1"/>
</dbReference>
<dbReference type="InterPro" id="IPR050808">
    <property type="entry name" value="Phage_Integrase"/>
</dbReference>
<keyword evidence="3 5" id="KW-0238">DNA-binding</keyword>
<dbReference type="InterPro" id="IPR053876">
    <property type="entry name" value="Phage_int_M"/>
</dbReference>
<keyword evidence="9" id="KW-1185">Reference proteome</keyword>
<dbReference type="PANTHER" id="PTHR30629:SF2">
    <property type="entry name" value="PROPHAGE INTEGRASE INTS-RELATED"/>
    <property type="match status" value="1"/>
</dbReference>
<dbReference type="SUPFAM" id="SSF56349">
    <property type="entry name" value="DNA breaking-rejoining enzymes"/>
    <property type="match status" value="1"/>
</dbReference>
<dbReference type="PANTHER" id="PTHR30629">
    <property type="entry name" value="PROPHAGE INTEGRASE"/>
    <property type="match status" value="1"/>
</dbReference>
<sequence>MVRRREFTLTAKQVEKQSKPGRYGDGGGLYLQVLPTGAKTWVFRFMLNKRAREMGLGGVATFSLAEARERARAARQLLADGLDPIEAKREDALQRRMADASVISFDKAAERYIDAHAPGWRNDKHRQQWENTLRAYASPVIGDLPVSRVDTAHVLRVLQPIWTSKAETASRLRGRIESVLDWAKVQGYREGENPARWKGHLDKLLPARAKVARVEHHAALPWREVGAFMARVREMPGTSARALEFIVLTACRTSEAINAEWREFDLSTKVWTIPAERMKAGKEHIVPLSDGALRVLTDLRDQSDSAYLFPGPKGDKPLSNMAGLQLLKRMNRADLTVHGFRSTFRDWAGESTAHPREVIEHALAHQLKDKAEAAYQRGTLFEKRRALMADWAAYCDTVPATADVVPIRGQHDRVAGNRGGKGASRGIAELEKLRFSAPCPTAPFKWFWRRSCLEAIW</sequence>
<evidence type="ECO:0000256" key="5">
    <source>
        <dbReference type="PROSITE-ProRule" id="PRU01248"/>
    </source>
</evidence>
<evidence type="ECO:0000256" key="1">
    <source>
        <dbReference type="ARBA" id="ARBA00008857"/>
    </source>
</evidence>
<dbReference type="InterPro" id="IPR038488">
    <property type="entry name" value="Integrase_DNA-bd_sf"/>
</dbReference>
<dbReference type="Gene3D" id="1.10.150.130">
    <property type="match status" value="1"/>
</dbReference>
<dbReference type="Pfam" id="PF13356">
    <property type="entry name" value="Arm-DNA-bind_3"/>
    <property type="match status" value="1"/>
</dbReference>
<dbReference type="Pfam" id="PF22022">
    <property type="entry name" value="Phage_int_M"/>
    <property type="match status" value="1"/>
</dbReference>
<dbReference type="InterPro" id="IPR002104">
    <property type="entry name" value="Integrase_catalytic"/>
</dbReference>
<dbReference type="InterPro" id="IPR010998">
    <property type="entry name" value="Integrase_recombinase_N"/>
</dbReference>
<dbReference type="Gene3D" id="1.10.443.10">
    <property type="entry name" value="Intergrase catalytic core"/>
    <property type="match status" value="1"/>
</dbReference>
<evidence type="ECO:0000259" key="7">
    <source>
        <dbReference type="PROSITE" id="PS51900"/>
    </source>
</evidence>
<keyword evidence="4" id="KW-0233">DNA recombination</keyword>
<dbReference type="PROSITE" id="PS51898">
    <property type="entry name" value="TYR_RECOMBINASE"/>
    <property type="match status" value="1"/>
</dbReference>
<dbReference type="GO" id="GO:0015074">
    <property type="term" value="P:DNA integration"/>
    <property type="evidence" value="ECO:0007669"/>
    <property type="project" value="UniProtKB-KW"/>
</dbReference>
<dbReference type="InterPro" id="IPR044068">
    <property type="entry name" value="CB"/>
</dbReference>
<dbReference type="GO" id="GO:0003677">
    <property type="term" value="F:DNA binding"/>
    <property type="evidence" value="ECO:0007669"/>
    <property type="project" value="UniProtKB-UniRule"/>
</dbReference>
<keyword evidence="2" id="KW-0229">DNA integration</keyword>
<dbReference type="Pfam" id="PF00589">
    <property type="entry name" value="Phage_integrase"/>
    <property type="match status" value="1"/>
</dbReference>
<dbReference type="InterPro" id="IPR013762">
    <property type="entry name" value="Integrase-like_cat_sf"/>
</dbReference>
<feature type="domain" description="Core-binding (CB)" evidence="7">
    <location>
        <begin position="103"/>
        <end position="184"/>
    </location>
</feature>
<protein>
    <submittedName>
        <fullName evidence="8">Integrase arm-type DNA-binding domain-containing protein</fullName>
    </submittedName>
</protein>
<name>A0A853IZ55_9BURK</name>
<dbReference type="InterPro" id="IPR025166">
    <property type="entry name" value="Integrase_DNA_bind_dom"/>
</dbReference>
<comment type="similarity">
    <text evidence="1">Belongs to the 'phage' integrase family.</text>
</comment>
<dbReference type="EMBL" id="JACCKX010000001">
    <property type="protein sequence ID" value="NZA03205.1"/>
    <property type="molecule type" value="Genomic_DNA"/>
</dbReference>
<comment type="caution">
    <text evidence="8">The sequence shown here is derived from an EMBL/GenBank/DDBJ whole genome shotgun (WGS) entry which is preliminary data.</text>
</comment>
<organism evidence="8 9">
    <name type="scientific">Ottowia beijingensis</name>
    <dbReference type="NCBI Taxonomy" id="1207057"/>
    <lineage>
        <taxon>Bacteria</taxon>
        <taxon>Pseudomonadati</taxon>
        <taxon>Pseudomonadota</taxon>
        <taxon>Betaproteobacteria</taxon>
        <taxon>Burkholderiales</taxon>
        <taxon>Comamonadaceae</taxon>
        <taxon>Ottowia</taxon>
    </lineage>
</organism>
<dbReference type="CDD" id="cd00801">
    <property type="entry name" value="INT_P4_C"/>
    <property type="match status" value="1"/>
</dbReference>
<dbReference type="AlphaFoldDB" id="A0A853IZ55"/>
<accession>A0A853IZ55</accession>
<evidence type="ECO:0000313" key="8">
    <source>
        <dbReference type="EMBL" id="NZA03205.1"/>
    </source>
</evidence>
<proteinExistence type="inferred from homology"/>